<dbReference type="Pfam" id="PF00450">
    <property type="entry name" value="Peptidase_S10"/>
    <property type="match status" value="1"/>
</dbReference>
<dbReference type="EMBL" id="BPVZ01000053">
    <property type="protein sequence ID" value="GKV19791.1"/>
    <property type="molecule type" value="Genomic_DNA"/>
</dbReference>
<dbReference type="FunFam" id="3.40.50.1820:FF:000148">
    <property type="entry name" value="Serine carboxypeptidase-like 11"/>
    <property type="match status" value="1"/>
</dbReference>
<evidence type="ECO:0000256" key="8">
    <source>
        <dbReference type="SAM" id="SignalP"/>
    </source>
</evidence>
<evidence type="ECO:0000313" key="9">
    <source>
        <dbReference type="EMBL" id="GKV19791.1"/>
    </source>
</evidence>
<dbReference type="SUPFAM" id="SSF53474">
    <property type="entry name" value="alpha/beta-Hydrolases"/>
    <property type="match status" value="1"/>
</dbReference>
<proteinExistence type="inferred from homology"/>
<evidence type="ECO:0000256" key="1">
    <source>
        <dbReference type="ARBA" id="ARBA00009431"/>
    </source>
</evidence>
<protein>
    <submittedName>
        <fullName evidence="9">Uncharacterized protein</fullName>
    </submittedName>
</protein>
<keyword evidence="6" id="KW-0378">Hydrolase</keyword>
<keyword evidence="5 8" id="KW-0732">Signal</keyword>
<evidence type="ECO:0000256" key="4">
    <source>
        <dbReference type="ARBA" id="ARBA00022670"/>
    </source>
</evidence>
<dbReference type="Gene3D" id="3.40.50.1820">
    <property type="entry name" value="alpha/beta hydrolase"/>
    <property type="match status" value="1"/>
</dbReference>
<keyword evidence="7" id="KW-0325">Glycoprotein</keyword>
<dbReference type="FunFam" id="3.40.50.12670:FF:000001">
    <property type="entry name" value="Carboxypeptidase"/>
    <property type="match status" value="1"/>
</dbReference>
<keyword evidence="4" id="KW-0645">Protease</keyword>
<sequence>MASFSSYITFVLVLPFLLFSNVSMSQSIIKTLPGFSGDLPFKLETGYIGVGESERVQLFYYFIESERNPKDDPLVLWLTGGPGCSALSGLIYEIGPFTFNYANSSGYKPTLMLNPYSWTKVASFIFLDQPVGTGFSYSTTSDGYYIGDISSAAQTSEFIRKWLMNHPEFLTNPLYIAGDSYSGMTVPVILQDLSNGTEIGQQPPPPNIQGYILGNPFTDVKYDLNSRIIFAHRKALLSNSLYQSTKRNCNGEYMRPDPTNAACLSDLQAVTTCLNKINNPQVLEPKCNTLSPKPKRSMWDHSSLAESSLDAVLSTPKAADGPWCRNYNYLLSYTWANDKTVQRALHVRKGTIKEWERCNTSLCYGHDLISSIDYERNLTKKNYRALIYSGDHDMVIPYVGTQEWIESLGLPVSNDWKPWYVDGQVAGYTVTYAEKKYTLTYVTVKGAGHTAPEYKPKECLAMIDRWFAHFPL</sequence>
<dbReference type="PROSITE" id="PS00560">
    <property type="entry name" value="CARBOXYPEPT_SER_HIS"/>
    <property type="match status" value="1"/>
</dbReference>
<accession>A0AAV5K4J5</accession>
<feature type="signal peptide" evidence="8">
    <location>
        <begin position="1"/>
        <end position="25"/>
    </location>
</feature>
<evidence type="ECO:0000256" key="7">
    <source>
        <dbReference type="ARBA" id="ARBA00023180"/>
    </source>
</evidence>
<dbReference type="InterPro" id="IPR033124">
    <property type="entry name" value="Ser_caboxypep_his_AS"/>
</dbReference>
<dbReference type="InterPro" id="IPR029058">
    <property type="entry name" value="AB_hydrolase_fold"/>
</dbReference>
<evidence type="ECO:0000313" key="10">
    <source>
        <dbReference type="Proteomes" id="UP001054252"/>
    </source>
</evidence>
<gene>
    <name evidence="9" type="ORF">SLEP1_g30010</name>
</gene>
<evidence type="ECO:0000256" key="6">
    <source>
        <dbReference type="ARBA" id="ARBA00022801"/>
    </source>
</evidence>
<dbReference type="GO" id="GO:0016752">
    <property type="term" value="F:sinapoyltransferase activity"/>
    <property type="evidence" value="ECO:0007669"/>
    <property type="project" value="UniProtKB-ARBA"/>
</dbReference>
<dbReference type="InterPro" id="IPR001563">
    <property type="entry name" value="Peptidase_S10"/>
</dbReference>
<dbReference type="AlphaFoldDB" id="A0AAV5K4J5"/>
<name>A0AAV5K4J5_9ROSI</name>
<comment type="similarity">
    <text evidence="1">Belongs to the peptidase S10 family.</text>
</comment>
<feature type="chain" id="PRO_5043439436" evidence="8">
    <location>
        <begin position="26"/>
        <end position="472"/>
    </location>
</feature>
<keyword evidence="10" id="KW-1185">Reference proteome</keyword>
<dbReference type="PANTHER" id="PTHR11802">
    <property type="entry name" value="SERINE PROTEASE FAMILY S10 SERINE CARBOXYPEPTIDASE"/>
    <property type="match status" value="1"/>
</dbReference>
<dbReference type="GO" id="GO:0019748">
    <property type="term" value="P:secondary metabolic process"/>
    <property type="evidence" value="ECO:0007669"/>
    <property type="project" value="UniProtKB-ARBA"/>
</dbReference>
<dbReference type="GO" id="GO:0004185">
    <property type="term" value="F:serine-type carboxypeptidase activity"/>
    <property type="evidence" value="ECO:0007669"/>
    <property type="project" value="InterPro"/>
</dbReference>
<comment type="caution">
    <text evidence="9">The sequence shown here is derived from an EMBL/GenBank/DDBJ whole genome shotgun (WGS) entry which is preliminary data.</text>
</comment>
<evidence type="ECO:0000256" key="3">
    <source>
        <dbReference type="ARBA" id="ARBA00022645"/>
    </source>
</evidence>
<keyword evidence="3" id="KW-0121">Carboxypeptidase</keyword>
<dbReference type="Gene3D" id="3.40.50.12670">
    <property type="match status" value="1"/>
</dbReference>
<dbReference type="GO" id="GO:0006508">
    <property type="term" value="P:proteolysis"/>
    <property type="evidence" value="ECO:0007669"/>
    <property type="project" value="UniProtKB-KW"/>
</dbReference>
<keyword evidence="2" id="KW-0964">Secreted</keyword>
<evidence type="ECO:0000256" key="5">
    <source>
        <dbReference type="ARBA" id="ARBA00022729"/>
    </source>
</evidence>
<dbReference type="Proteomes" id="UP001054252">
    <property type="component" value="Unassembled WGS sequence"/>
</dbReference>
<organism evidence="9 10">
    <name type="scientific">Rubroshorea leprosula</name>
    <dbReference type="NCBI Taxonomy" id="152421"/>
    <lineage>
        <taxon>Eukaryota</taxon>
        <taxon>Viridiplantae</taxon>
        <taxon>Streptophyta</taxon>
        <taxon>Embryophyta</taxon>
        <taxon>Tracheophyta</taxon>
        <taxon>Spermatophyta</taxon>
        <taxon>Magnoliopsida</taxon>
        <taxon>eudicotyledons</taxon>
        <taxon>Gunneridae</taxon>
        <taxon>Pentapetalae</taxon>
        <taxon>rosids</taxon>
        <taxon>malvids</taxon>
        <taxon>Malvales</taxon>
        <taxon>Dipterocarpaceae</taxon>
        <taxon>Rubroshorea</taxon>
    </lineage>
</organism>
<evidence type="ECO:0000256" key="2">
    <source>
        <dbReference type="ARBA" id="ARBA00022525"/>
    </source>
</evidence>
<dbReference type="PRINTS" id="PR00724">
    <property type="entry name" value="CRBOXYPTASEC"/>
</dbReference>
<reference evidence="9 10" key="1">
    <citation type="journal article" date="2021" name="Commun. Biol.">
        <title>The genome of Shorea leprosula (Dipterocarpaceae) highlights the ecological relevance of drought in aseasonal tropical rainforests.</title>
        <authorList>
            <person name="Ng K.K.S."/>
            <person name="Kobayashi M.J."/>
            <person name="Fawcett J.A."/>
            <person name="Hatakeyama M."/>
            <person name="Paape T."/>
            <person name="Ng C.H."/>
            <person name="Ang C.C."/>
            <person name="Tnah L.H."/>
            <person name="Lee C.T."/>
            <person name="Nishiyama T."/>
            <person name="Sese J."/>
            <person name="O'Brien M.J."/>
            <person name="Copetti D."/>
            <person name="Mohd Noor M.I."/>
            <person name="Ong R.C."/>
            <person name="Putra M."/>
            <person name="Sireger I.Z."/>
            <person name="Indrioko S."/>
            <person name="Kosugi Y."/>
            <person name="Izuno A."/>
            <person name="Isagi Y."/>
            <person name="Lee S.L."/>
            <person name="Shimizu K.K."/>
        </authorList>
    </citation>
    <scope>NUCLEOTIDE SEQUENCE [LARGE SCALE GENOMIC DNA]</scope>
    <source>
        <strain evidence="9">214</strain>
    </source>
</reference>
<dbReference type="PANTHER" id="PTHR11802:SF224">
    <property type="entry name" value="SERINE CARBOXYPEPTIDASE-LIKE 7 ISOFORM X1"/>
    <property type="match status" value="1"/>
</dbReference>